<protein>
    <submittedName>
        <fullName evidence="3">Uncharacterized protein</fullName>
    </submittedName>
</protein>
<feature type="transmembrane region" description="Helical" evidence="1">
    <location>
        <begin position="12"/>
        <end position="38"/>
    </location>
</feature>
<evidence type="ECO:0000256" key="1">
    <source>
        <dbReference type="SAM" id="Phobius"/>
    </source>
</evidence>
<evidence type="ECO:0000313" key="5">
    <source>
        <dbReference type="Proteomes" id="UP000319578"/>
    </source>
</evidence>
<reference evidence="3" key="2">
    <citation type="submission" date="2015-07" db="EMBL/GenBank/DDBJ databases">
        <title>MeaNS - Measles Nucleotide Surveillance Program.</title>
        <authorList>
            <person name="Tran T."/>
            <person name="Druce J."/>
        </authorList>
    </citation>
    <scope>NUCLEOTIDE SEQUENCE</scope>
    <source>
        <strain evidence="3">DSM 9887</strain>
    </source>
</reference>
<reference evidence="4" key="1">
    <citation type="submission" date="2015-07" db="EMBL/GenBank/DDBJ databases">
        <title>Genome sequencing project for genomic taxonomy and phylogenomics of Bacillus-like bacteria.</title>
        <authorList>
            <person name="Liu B."/>
            <person name="Wang J."/>
            <person name="Zhu Y."/>
            <person name="Liu G."/>
            <person name="Chen Q."/>
            <person name="Chen Z."/>
            <person name="Lan J."/>
            <person name="Che J."/>
            <person name="Ge C."/>
            <person name="Shi H."/>
            <person name="Pan Z."/>
            <person name="Liu X."/>
        </authorList>
    </citation>
    <scope>NUCLEOTIDE SEQUENCE [LARGE SCALE GENOMIC DNA]</scope>
    <source>
        <strain evidence="4">DSM 9887</strain>
    </source>
</reference>
<dbReference type="PROSITE" id="PS51257">
    <property type="entry name" value="PROKAR_LIPOPROTEIN"/>
    <property type="match status" value="1"/>
</dbReference>
<gene>
    <name evidence="3" type="ORF">ADS79_17955</name>
    <name evidence="2" type="ORF">BRE01_34690</name>
</gene>
<keyword evidence="1" id="KW-0472">Membrane</keyword>
<keyword evidence="1" id="KW-0812">Transmembrane</keyword>
<organism evidence="3 4">
    <name type="scientific">Brevibacillus reuszeri</name>
    <dbReference type="NCBI Taxonomy" id="54915"/>
    <lineage>
        <taxon>Bacteria</taxon>
        <taxon>Bacillati</taxon>
        <taxon>Bacillota</taxon>
        <taxon>Bacilli</taxon>
        <taxon>Bacillales</taxon>
        <taxon>Paenibacillaceae</taxon>
        <taxon>Brevibacillus</taxon>
    </lineage>
</organism>
<keyword evidence="5" id="KW-1185">Reference proteome</keyword>
<reference evidence="2 5" key="3">
    <citation type="submission" date="2019-06" db="EMBL/GenBank/DDBJ databases">
        <title>Whole genome shotgun sequence of Brevibacillus reuszeri NBRC 15719.</title>
        <authorList>
            <person name="Hosoyama A."/>
            <person name="Uohara A."/>
            <person name="Ohji S."/>
            <person name="Ichikawa N."/>
        </authorList>
    </citation>
    <scope>NUCLEOTIDE SEQUENCE [LARGE SCALE GENOMIC DNA]</scope>
    <source>
        <strain evidence="2 5">NBRC 15719</strain>
    </source>
</reference>
<accession>A0A0K9YPV4</accession>
<dbReference type="AlphaFoldDB" id="A0A0K9YPV4"/>
<sequence length="68" mass="7742">MRNIFAYSIGGLLVAVILSFYFGFIALGCFLLFVALTLMNAISKISKSDHQIHTHRVQSKDDFDRFSR</sequence>
<dbReference type="EMBL" id="LGIQ01000009">
    <property type="protein sequence ID" value="KNB70748.1"/>
    <property type="molecule type" value="Genomic_DNA"/>
</dbReference>
<dbReference type="Proteomes" id="UP000319578">
    <property type="component" value="Unassembled WGS sequence"/>
</dbReference>
<keyword evidence="1" id="KW-1133">Transmembrane helix</keyword>
<comment type="caution">
    <text evidence="3">The sequence shown here is derived from an EMBL/GenBank/DDBJ whole genome shotgun (WGS) entry which is preliminary data.</text>
</comment>
<evidence type="ECO:0000313" key="4">
    <source>
        <dbReference type="Proteomes" id="UP000036834"/>
    </source>
</evidence>
<dbReference type="EMBL" id="BJON01000014">
    <property type="protein sequence ID" value="GED69767.1"/>
    <property type="molecule type" value="Genomic_DNA"/>
</dbReference>
<evidence type="ECO:0000313" key="2">
    <source>
        <dbReference type="EMBL" id="GED69767.1"/>
    </source>
</evidence>
<dbReference type="Proteomes" id="UP000036834">
    <property type="component" value="Unassembled WGS sequence"/>
</dbReference>
<dbReference type="PATRIC" id="fig|54915.3.peg.2675"/>
<name>A0A0K9YPV4_9BACL</name>
<evidence type="ECO:0000313" key="3">
    <source>
        <dbReference type="EMBL" id="KNB70748.1"/>
    </source>
</evidence>
<proteinExistence type="predicted"/>